<protein>
    <submittedName>
        <fullName evidence="1">Uncharacterized protein</fullName>
    </submittedName>
</protein>
<keyword evidence="2" id="KW-1185">Reference proteome</keyword>
<reference evidence="2" key="1">
    <citation type="submission" date="2019-06" db="EMBL/GenBank/DDBJ databases">
        <title>The Complete Genome of Proteus mirabilis Siphophage Saba.</title>
        <authorList>
            <person name="Nyugen J."/>
            <person name="Harb L."/>
            <person name="Moreland R."/>
            <person name="Liu M."/>
            <person name="Ramsey J."/>
        </authorList>
    </citation>
    <scope>NUCLEOTIDE SEQUENCE [LARGE SCALE GENOMIC DNA]</scope>
</reference>
<dbReference type="InterPro" id="IPR013320">
    <property type="entry name" value="ConA-like_dom_sf"/>
</dbReference>
<dbReference type="EMBL" id="MN062188">
    <property type="protein sequence ID" value="QEG09419.1"/>
    <property type="molecule type" value="Genomic_DNA"/>
</dbReference>
<sequence length="306" mass="33418">MFFIDGFEQFFFDGDNAAFMRRAGYELFGSYGFAQGRKNGASIMIGRGGLSRSFPSGGDKFSVGFAFRMTTRGNLVGIEAGEEVLRVGVDPITGLVTSGDIEGMIIPLKTRWYYCEVEINKTSKEAKVFINGKLDLTVPVPDAVATAKDLKITLRSFTGTDFAEMLFDDFYVTDGARVGPITITTRFPAKDVSKDWFVAGAEGHAEAVAVLPPDLLDRFIYAGHDGATDSFTSSTALSEETEVKGVTLVTLIRKATVDPVTVDVFVNEKTVNESSLPRNWEYRYSEMGVIPTHAIPSSVFGVKIKN</sequence>
<dbReference type="Proteomes" id="UP000322840">
    <property type="component" value="Segment"/>
</dbReference>
<evidence type="ECO:0000313" key="2">
    <source>
        <dbReference type="Proteomes" id="UP000322840"/>
    </source>
</evidence>
<proteinExistence type="predicted"/>
<gene>
    <name evidence="1" type="ORF">CPT_Saba_046</name>
</gene>
<accession>A0A5B9N752</accession>
<organism evidence="1 2">
    <name type="scientific">Proteus phage Saba</name>
    <dbReference type="NCBI Taxonomy" id="2596672"/>
    <lineage>
        <taxon>Viruses</taxon>
        <taxon>Duplodnaviria</taxon>
        <taxon>Heunggongvirae</taxon>
        <taxon>Uroviricota</taxon>
        <taxon>Caudoviricetes</taxon>
        <taxon>Casjensviridae</taxon>
        <taxon>Cenphatecvirus</taxon>
        <taxon>Cenphatecvirus saba</taxon>
    </lineage>
</organism>
<evidence type="ECO:0000313" key="1">
    <source>
        <dbReference type="EMBL" id="QEG09419.1"/>
    </source>
</evidence>
<dbReference type="SUPFAM" id="SSF49899">
    <property type="entry name" value="Concanavalin A-like lectins/glucanases"/>
    <property type="match status" value="1"/>
</dbReference>
<name>A0A5B9N752_9CAUD</name>